<protein>
    <submittedName>
        <fullName evidence="3">SpoIID/LytB domain-containing protein</fullName>
    </submittedName>
</protein>
<keyword evidence="1" id="KW-0732">Signal</keyword>
<dbReference type="InterPro" id="IPR013693">
    <property type="entry name" value="SpoIID/LytB_N"/>
</dbReference>
<proteinExistence type="predicted"/>
<feature type="chain" id="PRO_5046352311" evidence="1">
    <location>
        <begin position="30"/>
        <end position="899"/>
    </location>
</feature>
<dbReference type="EMBL" id="JAUQYP010000002">
    <property type="protein sequence ID" value="MDO8108556.1"/>
    <property type="molecule type" value="Genomic_DNA"/>
</dbReference>
<keyword evidence="4" id="KW-1185">Reference proteome</keyword>
<dbReference type="NCBIfam" id="TIGR02669">
    <property type="entry name" value="SpoIID_LytB"/>
    <property type="match status" value="1"/>
</dbReference>
<dbReference type="Gene3D" id="2.60.40.4070">
    <property type="match status" value="1"/>
</dbReference>
<feature type="domain" description="Sporulation stage II protein D amidase enhancer LytB N-terminal" evidence="2">
    <location>
        <begin position="202"/>
        <end position="305"/>
    </location>
</feature>
<dbReference type="InterPro" id="IPR051922">
    <property type="entry name" value="Bact_Sporulation_Assoc"/>
</dbReference>
<evidence type="ECO:0000259" key="2">
    <source>
        <dbReference type="Pfam" id="PF08486"/>
    </source>
</evidence>
<organism evidence="3 4">
    <name type="scientific">Actinotalea lenta</name>
    <dbReference type="NCBI Taxonomy" id="3064654"/>
    <lineage>
        <taxon>Bacteria</taxon>
        <taxon>Bacillati</taxon>
        <taxon>Actinomycetota</taxon>
        <taxon>Actinomycetes</taxon>
        <taxon>Micrococcales</taxon>
        <taxon>Cellulomonadaceae</taxon>
        <taxon>Actinotalea</taxon>
    </lineage>
</organism>
<evidence type="ECO:0000313" key="4">
    <source>
        <dbReference type="Proteomes" id="UP001232536"/>
    </source>
</evidence>
<sequence length="899" mass="91825">MTRIRTVLSSLTALALAAVGLLVPTAAVAADPEVYPVPATGAWLVHGHGWGHGRGMSQWGAQGAAVQGVPADQILDFYYPKTATADVGDPTLRVGLAAYSPTLSVTLWNPPGQTVVTFVGVEEGDTAETAWTLMARRYTVSVSGQTVTIQPRDTIGGPDLSPMTYTGPVTMSTGDGVVVAPEPTSTTGTWYRGRIEVRPATTGFNVTNVVPMEEYLRGVVPRESPAYWKPAALQAQAVAARSYALYKKEHASGAVDLCDTTACQVYGGRATATWNGSASDGTATAKESVSTDLAIEATAGQVRTYGGHTALTEFSSSNGGWTRAGGVPYQVAKADPWTGSAPGDPVSSWTTALSVERVQRSCPSGGDLRQIVVLSRDGNGDYGGRVTSVRLDCTTGSTTISNPAFGMRSSWWQIDTTPPALDGFQASATSIASAGSVTVSAVPNLSMDYQLRVTDERTGRVAATATAEAVAGQRFSVTWNGRTDGGTAVGAGPYRVALRGVDQAGRVSAWVSALVQVGTAPNPAPVAAVPLVGDGGYVAVAPVRLLDTRETFTSMGARQRQDLQVTGVAGLPTSGVTAVVLNVTAVNASQETHLRAWPAGSPMPPTSILNVGPGRTQASMAVVAVGGQGKISLYNAAGVTHVIVDVVGYFSTALGSAAGYHAVDPLRAYDSRASGQSPLAPGTPRAVDVAGKLGIAPTQIGAVLVNLTTVAPRGQGYVVAYGGSAVPSVSTVNLRPGVDVANRAVVPVVDGRIMLASRGSSTDVAVDVVGWFGTAGSGDGSLYTPVQPVRLLDTRTSSALPPHGTVSVRAGSAAPAAASALSGSVTVVSTTATSTHLRTWPSGTPMTAASDVNAVRGTTQSNAVVVPLSSGSSPAVSIYNAAGSTQVLLDMTGYFAPRS</sequence>
<comment type="caution">
    <text evidence="3">The sequence shown here is derived from an EMBL/GenBank/DDBJ whole genome shotgun (WGS) entry which is preliminary data.</text>
</comment>
<reference evidence="3 4" key="1">
    <citation type="submission" date="2023-07" db="EMBL/GenBank/DDBJ databases">
        <title>Description of novel actinomycetes strains, isolated from tidal flat sediment.</title>
        <authorList>
            <person name="Lu C."/>
        </authorList>
    </citation>
    <scope>NUCLEOTIDE SEQUENCE [LARGE SCALE GENOMIC DNA]</scope>
    <source>
        <strain evidence="3 4">SYSU T00b441</strain>
    </source>
</reference>
<dbReference type="PANTHER" id="PTHR30032">
    <property type="entry name" value="N-ACETYLMURAMOYL-L-ALANINE AMIDASE-RELATED"/>
    <property type="match status" value="1"/>
</dbReference>
<evidence type="ECO:0000313" key="3">
    <source>
        <dbReference type="EMBL" id="MDO8108556.1"/>
    </source>
</evidence>
<dbReference type="InterPro" id="IPR013486">
    <property type="entry name" value="SpoIID/LytB"/>
</dbReference>
<dbReference type="RefSeq" id="WP_304602249.1">
    <property type="nucleotide sequence ID" value="NZ_JAUQYP010000002.1"/>
</dbReference>
<dbReference type="PANTHER" id="PTHR30032:SF4">
    <property type="entry name" value="AMIDASE ENHANCER"/>
    <property type="match status" value="1"/>
</dbReference>
<dbReference type="Proteomes" id="UP001232536">
    <property type="component" value="Unassembled WGS sequence"/>
</dbReference>
<name>A0ABT9DCE1_9CELL</name>
<feature type="signal peptide" evidence="1">
    <location>
        <begin position="1"/>
        <end position="29"/>
    </location>
</feature>
<evidence type="ECO:0000256" key="1">
    <source>
        <dbReference type="SAM" id="SignalP"/>
    </source>
</evidence>
<dbReference type="Pfam" id="PF08486">
    <property type="entry name" value="SpoIID"/>
    <property type="match status" value="1"/>
</dbReference>
<gene>
    <name evidence="3" type="ORF">Q6348_15265</name>
</gene>
<accession>A0ABT9DCE1</accession>